<evidence type="ECO:0000313" key="2">
    <source>
        <dbReference type="EMBL" id="KZT32023.1"/>
    </source>
</evidence>
<feature type="transmembrane region" description="Helical" evidence="1">
    <location>
        <begin position="72"/>
        <end position="91"/>
    </location>
</feature>
<gene>
    <name evidence="2" type="ORF">SISSUDRAFT_593431</name>
</gene>
<evidence type="ECO:0000313" key="3">
    <source>
        <dbReference type="Proteomes" id="UP000076798"/>
    </source>
</evidence>
<feature type="transmembrane region" description="Helical" evidence="1">
    <location>
        <begin position="12"/>
        <end position="35"/>
    </location>
</feature>
<dbReference type="Proteomes" id="UP000076798">
    <property type="component" value="Unassembled WGS sequence"/>
</dbReference>
<organism evidence="2 3">
    <name type="scientific">Sistotremastrum suecicum HHB10207 ss-3</name>
    <dbReference type="NCBI Taxonomy" id="1314776"/>
    <lineage>
        <taxon>Eukaryota</taxon>
        <taxon>Fungi</taxon>
        <taxon>Dikarya</taxon>
        <taxon>Basidiomycota</taxon>
        <taxon>Agaricomycotina</taxon>
        <taxon>Agaricomycetes</taxon>
        <taxon>Sistotremastrales</taxon>
        <taxon>Sistotremastraceae</taxon>
        <taxon>Sistotremastrum</taxon>
    </lineage>
</organism>
<keyword evidence="1" id="KW-1133">Transmembrane helix</keyword>
<dbReference type="AlphaFoldDB" id="A0A165XBB9"/>
<name>A0A165XBB9_9AGAM</name>
<dbReference type="EMBL" id="KV428402">
    <property type="protein sequence ID" value="KZT32023.1"/>
    <property type="molecule type" value="Genomic_DNA"/>
</dbReference>
<protein>
    <submittedName>
        <fullName evidence="2">Uncharacterized protein</fullName>
    </submittedName>
</protein>
<proteinExistence type="predicted"/>
<keyword evidence="3" id="KW-1185">Reference proteome</keyword>
<keyword evidence="1" id="KW-0472">Membrane</keyword>
<keyword evidence="1" id="KW-0812">Transmembrane</keyword>
<accession>A0A165XBB9</accession>
<evidence type="ECO:0000256" key="1">
    <source>
        <dbReference type="SAM" id="Phobius"/>
    </source>
</evidence>
<reference evidence="2 3" key="1">
    <citation type="journal article" date="2016" name="Mol. Biol. Evol.">
        <title>Comparative Genomics of Early-Diverging Mushroom-Forming Fungi Provides Insights into the Origins of Lignocellulose Decay Capabilities.</title>
        <authorList>
            <person name="Nagy L.G."/>
            <person name="Riley R."/>
            <person name="Tritt A."/>
            <person name="Adam C."/>
            <person name="Daum C."/>
            <person name="Floudas D."/>
            <person name="Sun H."/>
            <person name="Yadav J.S."/>
            <person name="Pangilinan J."/>
            <person name="Larsson K.H."/>
            <person name="Matsuura K."/>
            <person name="Barry K."/>
            <person name="Labutti K."/>
            <person name="Kuo R."/>
            <person name="Ohm R.A."/>
            <person name="Bhattacharya S.S."/>
            <person name="Shirouzu T."/>
            <person name="Yoshinaga Y."/>
            <person name="Martin F.M."/>
            <person name="Grigoriev I.V."/>
            <person name="Hibbett D.S."/>
        </authorList>
    </citation>
    <scope>NUCLEOTIDE SEQUENCE [LARGE SCALE GENOMIC DNA]</scope>
    <source>
        <strain evidence="2 3">HHB10207 ss-3</strain>
    </source>
</reference>
<sequence>MLIMVDIMAIDSFSVSCLLTFFEYLARLSVLQLILIKTSWNSQEPAPLIHRSDVTRCAATVSRLCPCYSESYALIADMLIELVAIIVFFANDGVRNCLKVRFWHLTRAM</sequence>